<organism evidence="2 3">
    <name type="scientific">Acer negundo</name>
    <name type="common">Box elder</name>
    <dbReference type="NCBI Taxonomy" id="4023"/>
    <lineage>
        <taxon>Eukaryota</taxon>
        <taxon>Viridiplantae</taxon>
        <taxon>Streptophyta</taxon>
        <taxon>Embryophyta</taxon>
        <taxon>Tracheophyta</taxon>
        <taxon>Spermatophyta</taxon>
        <taxon>Magnoliopsida</taxon>
        <taxon>eudicotyledons</taxon>
        <taxon>Gunneridae</taxon>
        <taxon>Pentapetalae</taxon>
        <taxon>rosids</taxon>
        <taxon>malvids</taxon>
        <taxon>Sapindales</taxon>
        <taxon>Sapindaceae</taxon>
        <taxon>Hippocastanoideae</taxon>
        <taxon>Acereae</taxon>
        <taxon>Acer</taxon>
    </lineage>
</organism>
<dbReference type="EMBL" id="JAJSOW010000001">
    <property type="protein sequence ID" value="KAI9200372.1"/>
    <property type="molecule type" value="Genomic_DNA"/>
</dbReference>
<dbReference type="GO" id="GO:0003676">
    <property type="term" value="F:nucleic acid binding"/>
    <property type="evidence" value="ECO:0007669"/>
    <property type="project" value="InterPro"/>
</dbReference>
<evidence type="ECO:0000313" key="2">
    <source>
        <dbReference type="EMBL" id="KAI9200372.1"/>
    </source>
</evidence>
<gene>
    <name evidence="2" type="ORF">LWI28_006673</name>
</gene>
<sequence length="98" mass="10789">MEACFDAKMEEIMAIYRGLVFSRDCGLAPCRLELDVSIVVKWINVGNHLDSLSGNVLAEISTLISSLNVIYVSHVPRLTNNVTHGLAKNALKVVDDLF</sequence>
<dbReference type="PANTHER" id="PTHR47723">
    <property type="entry name" value="OS05G0353850 PROTEIN"/>
    <property type="match status" value="1"/>
</dbReference>
<comment type="caution">
    <text evidence="2">The sequence shown here is derived from an EMBL/GenBank/DDBJ whole genome shotgun (WGS) entry which is preliminary data.</text>
</comment>
<dbReference type="GO" id="GO:0004523">
    <property type="term" value="F:RNA-DNA hybrid ribonuclease activity"/>
    <property type="evidence" value="ECO:0007669"/>
    <property type="project" value="InterPro"/>
</dbReference>
<dbReference type="Pfam" id="PF13456">
    <property type="entry name" value="RVT_3"/>
    <property type="match status" value="1"/>
</dbReference>
<proteinExistence type="predicted"/>
<keyword evidence="3" id="KW-1185">Reference proteome</keyword>
<dbReference type="CDD" id="cd06222">
    <property type="entry name" value="RNase_H_like"/>
    <property type="match status" value="1"/>
</dbReference>
<feature type="domain" description="RNase H type-1" evidence="1">
    <location>
        <begin position="3"/>
        <end position="90"/>
    </location>
</feature>
<reference evidence="2" key="1">
    <citation type="journal article" date="2022" name="Plant J.">
        <title>Strategies of tolerance reflected in two North American maple genomes.</title>
        <authorList>
            <person name="McEvoy S.L."/>
            <person name="Sezen U.U."/>
            <person name="Trouern-Trend A."/>
            <person name="McMahon S.M."/>
            <person name="Schaberg P.G."/>
            <person name="Yang J."/>
            <person name="Wegrzyn J.L."/>
            <person name="Swenson N.G."/>
        </authorList>
    </citation>
    <scope>NUCLEOTIDE SEQUENCE</scope>
    <source>
        <strain evidence="2">91603</strain>
    </source>
</reference>
<evidence type="ECO:0000259" key="1">
    <source>
        <dbReference type="Pfam" id="PF13456"/>
    </source>
</evidence>
<dbReference type="InterPro" id="IPR053151">
    <property type="entry name" value="RNase_H-like"/>
</dbReference>
<dbReference type="InterPro" id="IPR036397">
    <property type="entry name" value="RNaseH_sf"/>
</dbReference>
<dbReference type="InterPro" id="IPR002156">
    <property type="entry name" value="RNaseH_domain"/>
</dbReference>
<name>A0AAD5JVP8_ACENE</name>
<dbReference type="PANTHER" id="PTHR47723:SF19">
    <property type="entry name" value="POLYNUCLEOTIDYL TRANSFERASE, RIBONUCLEASE H-LIKE SUPERFAMILY PROTEIN"/>
    <property type="match status" value="1"/>
</dbReference>
<dbReference type="AlphaFoldDB" id="A0AAD5JVP8"/>
<evidence type="ECO:0000313" key="3">
    <source>
        <dbReference type="Proteomes" id="UP001064489"/>
    </source>
</evidence>
<dbReference type="Gene3D" id="3.30.420.10">
    <property type="entry name" value="Ribonuclease H-like superfamily/Ribonuclease H"/>
    <property type="match status" value="1"/>
</dbReference>
<accession>A0AAD5JVP8</accession>
<reference evidence="2" key="2">
    <citation type="submission" date="2023-02" db="EMBL/GenBank/DDBJ databases">
        <authorList>
            <person name="Swenson N.G."/>
            <person name="Wegrzyn J.L."/>
            <person name="Mcevoy S.L."/>
        </authorList>
    </citation>
    <scope>NUCLEOTIDE SEQUENCE</scope>
    <source>
        <strain evidence="2">91603</strain>
        <tissue evidence="2">Leaf</tissue>
    </source>
</reference>
<dbReference type="InterPro" id="IPR044730">
    <property type="entry name" value="RNase_H-like_dom_plant"/>
</dbReference>
<dbReference type="Proteomes" id="UP001064489">
    <property type="component" value="Chromosome 9"/>
</dbReference>
<protein>
    <recommendedName>
        <fullName evidence="1">RNase H type-1 domain-containing protein</fullName>
    </recommendedName>
</protein>